<dbReference type="AlphaFoldDB" id="A0A9N9PH02"/>
<dbReference type="OrthoDB" id="2555959at2759"/>
<keyword evidence="3" id="KW-1185">Reference proteome</keyword>
<feature type="transmembrane region" description="Helical" evidence="1">
    <location>
        <begin position="12"/>
        <end position="32"/>
    </location>
</feature>
<organism evidence="2 3">
    <name type="scientific">Hymenoscyphus fraxineus</name>
    <dbReference type="NCBI Taxonomy" id="746836"/>
    <lineage>
        <taxon>Eukaryota</taxon>
        <taxon>Fungi</taxon>
        <taxon>Dikarya</taxon>
        <taxon>Ascomycota</taxon>
        <taxon>Pezizomycotina</taxon>
        <taxon>Leotiomycetes</taxon>
        <taxon>Helotiales</taxon>
        <taxon>Helotiaceae</taxon>
        <taxon>Hymenoscyphus</taxon>
    </lineage>
</organism>
<reference evidence="2" key="1">
    <citation type="submission" date="2021-07" db="EMBL/GenBank/DDBJ databases">
        <authorList>
            <person name="Durling M."/>
        </authorList>
    </citation>
    <scope>NUCLEOTIDE SEQUENCE</scope>
</reference>
<keyword evidence="1" id="KW-0472">Membrane</keyword>
<dbReference type="Proteomes" id="UP000696280">
    <property type="component" value="Unassembled WGS sequence"/>
</dbReference>
<evidence type="ECO:0000313" key="2">
    <source>
        <dbReference type="EMBL" id="CAG8952444.1"/>
    </source>
</evidence>
<protein>
    <submittedName>
        <fullName evidence="2">Uncharacterized protein</fullName>
    </submittedName>
</protein>
<evidence type="ECO:0000313" key="3">
    <source>
        <dbReference type="Proteomes" id="UP000696280"/>
    </source>
</evidence>
<keyword evidence="1" id="KW-0812">Transmembrane</keyword>
<gene>
    <name evidence="2" type="ORF">HYFRA_00001191</name>
</gene>
<evidence type="ECO:0000256" key="1">
    <source>
        <dbReference type="SAM" id="Phobius"/>
    </source>
</evidence>
<accession>A0A9N9PH02</accession>
<name>A0A9N9PH02_9HELO</name>
<keyword evidence="1" id="KW-1133">Transmembrane helix</keyword>
<dbReference type="EMBL" id="CAJVRL010000045">
    <property type="protein sequence ID" value="CAG8952444.1"/>
    <property type="molecule type" value="Genomic_DNA"/>
</dbReference>
<sequence length="66" mass="7391">MSLLKNFLTLPPLQRASIGVAFLAWGTLGLYLSDTAERKLGFEASPKEKEELEGLMPRVSVVERER</sequence>
<proteinExistence type="predicted"/>
<comment type="caution">
    <text evidence="2">The sequence shown here is derived from an EMBL/GenBank/DDBJ whole genome shotgun (WGS) entry which is preliminary data.</text>
</comment>